<keyword evidence="2" id="KW-1185">Reference proteome</keyword>
<protein>
    <submittedName>
        <fullName evidence="1">Uncharacterized protein</fullName>
    </submittedName>
</protein>
<name>A0ACC5T099_ENSAD</name>
<proteinExistence type="predicted"/>
<gene>
    <name evidence="1" type="ORF">J2Z19_004246</name>
</gene>
<evidence type="ECO:0000313" key="2">
    <source>
        <dbReference type="Proteomes" id="UP000823773"/>
    </source>
</evidence>
<accession>A0ACC5T099</accession>
<evidence type="ECO:0000313" key="1">
    <source>
        <dbReference type="EMBL" id="MBP1874520.1"/>
    </source>
</evidence>
<organism evidence="1 2">
    <name type="scientific">Ensifer adhaerens</name>
    <name type="common">Sinorhizobium morelense</name>
    <dbReference type="NCBI Taxonomy" id="106592"/>
    <lineage>
        <taxon>Bacteria</taxon>
        <taxon>Pseudomonadati</taxon>
        <taxon>Pseudomonadota</taxon>
        <taxon>Alphaproteobacteria</taxon>
        <taxon>Hyphomicrobiales</taxon>
        <taxon>Rhizobiaceae</taxon>
        <taxon>Sinorhizobium/Ensifer group</taxon>
        <taxon>Ensifer</taxon>
    </lineage>
</organism>
<sequence>MHLRFGVQNNVRESVALDICLLFSILRLFYKTTVFTVAGSELFFIRDYSVVEKCVQYGMVRQNAVDVSCEWGMREKAAVVRSRSGDNTGGAVFEAQGGASKTGRRNKGFQPKTATRQEYDTAARRQSETRLTARPE</sequence>
<dbReference type="Proteomes" id="UP000823773">
    <property type="component" value="Unassembled WGS sequence"/>
</dbReference>
<comment type="caution">
    <text evidence="1">The sequence shown here is derived from an EMBL/GenBank/DDBJ whole genome shotgun (WGS) entry which is preliminary data.</text>
</comment>
<reference evidence="1" key="1">
    <citation type="submission" date="2021-03" db="EMBL/GenBank/DDBJ databases">
        <title>Genomic Encyclopedia of Type Strains, Phase IV (KMG-IV): sequencing the most valuable type-strain genomes for metagenomic binning, comparative biology and taxonomic classification.</title>
        <authorList>
            <person name="Goeker M."/>
        </authorList>
    </citation>
    <scope>NUCLEOTIDE SEQUENCE</scope>
    <source>
        <strain evidence="1">DSM 18131</strain>
    </source>
</reference>
<dbReference type="EMBL" id="JAGGJR010000007">
    <property type="protein sequence ID" value="MBP1874520.1"/>
    <property type="molecule type" value="Genomic_DNA"/>
</dbReference>